<feature type="transmembrane region" description="Helical" evidence="5">
    <location>
        <begin position="174"/>
        <end position="197"/>
    </location>
</feature>
<feature type="region of interest" description="Disordered" evidence="7">
    <location>
        <begin position="39"/>
        <end position="92"/>
    </location>
</feature>
<dbReference type="PANTHER" id="PTHR10687:SF2">
    <property type="entry name" value="SECRETORY CARRIER-ASSOCIATED MEMBRANE PROTEIN"/>
    <property type="match status" value="1"/>
</dbReference>
<keyword evidence="6" id="KW-0175">Coiled coil</keyword>
<keyword evidence="9" id="KW-1185">Reference proteome</keyword>
<dbReference type="OrthoDB" id="242866at2759"/>
<dbReference type="GO" id="GO:0015031">
    <property type="term" value="P:protein transport"/>
    <property type="evidence" value="ECO:0007669"/>
    <property type="project" value="InterPro"/>
</dbReference>
<sequence>MISLSSCGLCLKTLDEGLCHDLLFDQMLAARHQASNIRQDPLDDYNPFAEPPSGKQYGIPTVASLPDDEKKDPFDSNAGSAPPIPPTAFPPSRSMMNNDAILALERRQAELEARAAELDRREKEQQARMAAYQAAAPPHNWPPLPRWCPCKPCVRQDFEADIPLDCRWLAQMGYALWLAYALLLLLNMGGTLGYFIVGSSTVEGPLFGASILLVLVMPPLSFFGWHRPLYKALRSDSSINYVLFFILFAVQTIIVLIQCLGIDYLGSCGWINSLKTCGTNKPVCSFMLVIASLFSVMAALCAFLLFKVHRHYRTSGASLRKAKLEMTSAAAYEASNSFGAMP</sequence>
<name>A0A8J4TLW0_9TREM</name>
<evidence type="ECO:0000256" key="5">
    <source>
        <dbReference type="RuleBase" id="RU363122"/>
    </source>
</evidence>
<dbReference type="GO" id="GO:0032588">
    <property type="term" value="C:trans-Golgi network membrane"/>
    <property type="evidence" value="ECO:0007669"/>
    <property type="project" value="TreeGrafter"/>
</dbReference>
<evidence type="ECO:0000313" key="9">
    <source>
        <dbReference type="Proteomes" id="UP000748531"/>
    </source>
</evidence>
<evidence type="ECO:0000256" key="3">
    <source>
        <dbReference type="ARBA" id="ARBA00022989"/>
    </source>
</evidence>
<keyword evidence="5" id="KW-0813">Transport</keyword>
<organism evidence="8 9">
    <name type="scientific">Paragonimus heterotremus</name>
    <dbReference type="NCBI Taxonomy" id="100268"/>
    <lineage>
        <taxon>Eukaryota</taxon>
        <taxon>Metazoa</taxon>
        <taxon>Spiralia</taxon>
        <taxon>Lophotrochozoa</taxon>
        <taxon>Platyhelminthes</taxon>
        <taxon>Trematoda</taxon>
        <taxon>Digenea</taxon>
        <taxon>Plagiorchiida</taxon>
        <taxon>Troglotremata</taxon>
        <taxon>Troglotrematidae</taxon>
        <taxon>Paragonimus</taxon>
    </lineage>
</organism>
<keyword evidence="4 5" id="KW-0472">Membrane</keyword>
<comment type="similarity">
    <text evidence="5">Belongs to the SCAMP family.</text>
</comment>
<evidence type="ECO:0000256" key="7">
    <source>
        <dbReference type="SAM" id="MobiDB-lite"/>
    </source>
</evidence>
<dbReference type="Pfam" id="PF04144">
    <property type="entry name" value="SCAMP"/>
    <property type="match status" value="1"/>
</dbReference>
<accession>A0A8J4TLW0</accession>
<dbReference type="AlphaFoldDB" id="A0A8J4TLW0"/>
<dbReference type="Proteomes" id="UP000748531">
    <property type="component" value="Unassembled WGS sequence"/>
</dbReference>
<feature type="transmembrane region" description="Helical" evidence="5">
    <location>
        <begin position="285"/>
        <end position="306"/>
    </location>
</feature>
<proteinExistence type="inferred from homology"/>
<feature type="coiled-coil region" evidence="6">
    <location>
        <begin position="101"/>
        <end position="135"/>
    </location>
</feature>
<dbReference type="GO" id="GO:0055038">
    <property type="term" value="C:recycling endosome membrane"/>
    <property type="evidence" value="ECO:0007669"/>
    <property type="project" value="TreeGrafter"/>
</dbReference>
<evidence type="ECO:0000256" key="4">
    <source>
        <dbReference type="ARBA" id="ARBA00023136"/>
    </source>
</evidence>
<reference evidence="8" key="1">
    <citation type="submission" date="2019-05" db="EMBL/GenBank/DDBJ databases">
        <title>Annotation for the trematode Paragonimus heterotremus.</title>
        <authorList>
            <person name="Choi Y.-J."/>
        </authorList>
    </citation>
    <scope>NUCLEOTIDE SEQUENCE</scope>
    <source>
        <strain evidence="8">LC</strain>
    </source>
</reference>
<feature type="transmembrane region" description="Helical" evidence="5">
    <location>
        <begin position="209"/>
        <end position="229"/>
    </location>
</feature>
<keyword evidence="3 5" id="KW-1133">Transmembrane helix</keyword>
<evidence type="ECO:0000313" key="8">
    <source>
        <dbReference type="EMBL" id="KAF5404446.1"/>
    </source>
</evidence>
<dbReference type="EMBL" id="LUCH01000727">
    <property type="protein sequence ID" value="KAF5404446.1"/>
    <property type="molecule type" value="Genomic_DNA"/>
</dbReference>
<evidence type="ECO:0000256" key="6">
    <source>
        <dbReference type="SAM" id="Coils"/>
    </source>
</evidence>
<gene>
    <name evidence="8" type="ORF">PHET_01892</name>
</gene>
<protein>
    <recommendedName>
        <fullName evidence="5">Secretory carrier-associated membrane protein</fullName>
        <shortName evidence="5">Secretory carrier membrane protein</shortName>
    </recommendedName>
</protein>
<evidence type="ECO:0000256" key="2">
    <source>
        <dbReference type="ARBA" id="ARBA00022692"/>
    </source>
</evidence>
<feature type="transmembrane region" description="Helical" evidence="5">
    <location>
        <begin position="241"/>
        <end position="265"/>
    </location>
</feature>
<comment type="caution">
    <text evidence="8">The sequence shown here is derived from an EMBL/GenBank/DDBJ whole genome shotgun (WGS) entry which is preliminary data.</text>
</comment>
<dbReference type="InterPro" id="IPR007273">
    <property type="entry name" value="SCAMP"/>
</dbReference>
<dbReference type="PANTHER" id="PTHR10687">
    <property type="entry name" value="SECRETORY CARRIER-ASSOCIATED MEMBRANE PROTEIN SCAMP"/>
    <property type="match status" value="1"/>
</dbReference>
<keyword evidence="2 5" id="KW-0812">Transmembrane</keyword>
<evidence type="ECO:0000256" key="1">
    <source>
        <dbReference type="ARBA" id="ARBA00004141"/>
    </source>
</evidence>
<comment type="subcellular location">
    <subcellularLocation>
        <location evidence="1 5">Membrane</location>
        <topology evidence="1 5">Multi-pass membrane protein</topology>
    </subcellularLocation>
</comment>